<dbReference type="EMBL" id="AFNW01000108">
    <property type="protein sequence ID" value="EKJ74507.1"/>
    <property type="molecule type" value="Genomic_DNA"/>
</dbReference>
<dbReference type="eggNOG" id="ENOG502RASI">
    <property type="taxonomic scope" value="Eukaryota"/>
</dbReference>
<protein>
    <submittedName>
        <fullName evidence="1">Uncharacterized protein</fullName>
    </submittedName>
</protein>
<reference evidence="1 2" key="1">
    <citation type="journal article" date="2012" name="PLoS Pathog.">
        <title>Comparative pathogenomics reveals horizontally acquired novel virulence genes in fungi infecting cereal hosts.</title>
        <authorList>
            <person name="Gardiner D.M."/>
            <person name="McDonald M.C."/>
            <person name="Covarelli L."/>
            <person name="Solomon P.S."/>
            <person name="Rusu A.G."/>
            <person name="Marshall M."/>
            <person name="Kazan K."/>
            <person name="Chakraborty S."/>
            <person name="McDonald B.A."/>
            <person name="Manners J.M."/>
        </authorList>
    </citation>
    <scope>NUCLEOTIDE SEQUENCE [LARGE SCALE GENOMIC DNA]</scope>
    <source>
        <strain evidence="1 2">CS3096</strain>
    </source>
</reference>
<dbReference type="Proteomes" id="UP000007978">
    <property type="component" value="Chromosome 2"/>
</dbReference>
<dbReference type="OrthoDB" id="5009744at2759"/>
<dbReference type="RefSeq" id="XP_009256650.1">
    <property type="nucleotide sequence ID" value="XM_009258375.1"/>
</dbReference>
<gene>
    <name evidence="1" type="ORF">FPSE_05257</name>
</gene>
<name>K3VIT7_FUSPC</name>
<proteinExistence type="predicted"/>
<accession>K3VIT7</accession>
<evidence type="ECO:0000313" key="1">
    <source>
        <dbReference type="EMBL" id="EKJ74507.1"/>
    </source>
</evidence>
<organism evidence="1 2">
    <name type="scientific">Fusarium pseudograminearum (strain CS3096)</name>
    <name type="common">Wheat and barley crown-rot fungus</name>
    <dbReference type="NCBI Taxonomy" id="1028729"/>
    <lineage>
        <taxon>Eukaryota</taxon>
        <taxon>Fungi</taxon>
        <taxon>Dikarya</taxon>
        <taxon>Ascomycota</taxon>
        <taxon>Pezizomycotina</taxon>
        <taxon>Sordariomycetes</taxon>
        <taxon>Hypocreomycetidae</taxon>
        <taxon>Hypocreales</taxon>
        <taxon>Nectriaceae</taxon>
        <taxon>Fusarium</taxon>
    </lineage>
</organism>
<dbReference type="HOGENOM" id="CLU_125560_0_0_1"/>
<comment type="caution">
    <text evidence="1">The sequence shown here is derived from an EMBL/GenBank/DDBJ whole genome shotgun (WGS) entry which is preliminary data.</text>
</comment>
<keyword evidence="2" id="KW-1185">Reference proteome</keyword>
<dbReference type="GeneID" id="20363875"/>
<sequence>MPFQIIDLRQARDPARQFYEYPINPTLVYNLDRLRNGLEMTCGRNNFIVYGDIMQLTIRVETYQNQNLIAQLQTQGALRHQATEELPQAVRHAIMRNGWYQIQPHDRE</sequence>
<evidence type="ECO:0000313" key="2">
    <source>
        <dbReference type="Proteomes" id="UP000007978"/>
    </source>
</evidence>
<dbReference type="KEGG" id="fpu:FPSE_05257"/>
<dbReference type="AlphaFoldDB" id="K3VIT7"/>